<evidence type="ECO:0000256" key="5">
    <source>
        <dbReference type="ARBA" id="ARBA00022840"/>
    </source>
</evidence>
<dbReference type="Pfam" id="PF00069">
    <property type="entry name" value="Pkinase"/>
    <property type="match status" value="1"/>
</dbReference>
<dbReference type="EMBL" id="CAXAMN010021607">
    <property type="protein sequence ID" value="CAK9061412.1"/>
    <property type="molecule type" value="Genomic_DNA"/>
</dbReference>
<dbReference type="PROSITE" id="PS00109">
    <property type="entry name" value="PROTEIN_KINASE_TYR"/>
    <property type="match status" value="1"/>
</dbReference>
<evidence type="ECO:0000256" key="1">
    <source>
        <dbReference type="ARBA" id="ARBA00022527"/>
    </source>
</evidence>
<dbReference type="PANTHER" id="PTHR24345:SF91">
    <property type="entry name" value="SERINE_THREONINE-PROTEIN KINASE PLK4"/>
    <property type="match status" value="1"/>
</dbReference>
<evidence type="ECO:0000259" key="6">
    <source>
        <dbReference type="PROSITE" id="PS50011"/>
    </source>
</evidence>
<evidence type="ECO:0000256" key="4">
    <source>
        <dbReference type="ARBA" id="ARBA00022777"/>
    </source>
</evidence>
<dbReference type="Gene3D" id="3.30.200.20">
    <property type="entry name" value="Phosphorylase Kinase, domain 1"/>
    <property type="match status" value="1"/>
</dbReference>
<keyword evidence="2" id="KW-0808">Transferase</keyword>
<dbReference type="InterPro" id="IPR000719">
    <property type="entry name" value="Prot_kinase_dom"/>
</dbReference>
<reference evidence="7 8" key="1">
    <citation type="submission" date="2024-02" db="EMBL/GenBank/DDBJ databases">
        <authorList>
            <person name="Chen Y."/>
            <person name="Shah S."/>
            <person name="Dougan E. K."/>
            <person name="Thang M."/>
            <person name="Chan C."/>
        </authorList>
    </citation>
    <scope>NUCLEOTIDE SEQUENCE [LARGE SCALE GENOMIC DNA]</scope>
</reference>
<evidence type="ECO:0000313" key="8">
    <source>
        <dbReference type="Proteomes" id="UP001642484"/>
    </source>
</evidence>
<evidence type="ECO:0000256" key="2">
    <source>
        <dbReference type="ARBA" id="ARBA00022679"/>
    </source>
</evidence>
<organism evidence="7 8">
    <name type="scientific">Durusdinium trenchii</name>
    <dbReference type="NCBI Taxonomy" id="1381693"/>
    <lineage>
        <taxon>Eukaryota</taxon>
        <taxon>Sar</taxon>
        <taxon>Alveolata</taxon>
        <taxon>Dinophyceae</taxon>
        <taxon>Suessiales</taxon>
        <taxon>Symbiodiniaceae</taxon>
        <taxon>Durusdinium</taxon>
    </lineage>
</organism>
<dbReference type="InterPro" id="IPR008266">
    <property type="entry name" value="Tyr_kinase_AS"/>
</dbReference>
<keyword evidence="5" id="KW-0067">ATP-binding</keyword>
<dbReference type="PROSITE" id="PS50011">
    <property type="entry name" value="PROTEIN_KINASE_DOM"/>
    <property type="match status" value="1"/>
</dbReference>
<dbReference type="PANTHER" id="PTHR24345">
    <property type="entry name" value="SERINE/THREONINE-PROTEIN KINASE PLK"/>
    <property type="match status" value="1"/>
</dbReference>
<comment type="caution">
    <text evidence="7">The sequence shown here is derived from an EMBL/GenBank/DDBJ whole genome shotgun (WGS) entry which is preliminary data.</text>
</comment>
<name>A0ABP0NEV5_9DINO</name>
<dbReference type="SUPFAM" id="SSF56112">
    <property type="entry name" value="Protein kinase-like (PK-like)"/>
    <property type="match status" value="1"/>
</dbReference>
<dbReference type="InterPro" id="IPR011009">
    <property type="entry name" value="Kinase-like_dom_sf"/>
</dbReference>
<feature type="domain" description="Protein kinase" evidence="6">
    <location>
        <begin position="49"/>
        <end position="328"/>
    </location>
</feature>
<keyword evidence="8" id="KW-1185">Reference proteome</keyword>
<dbReference type="Proteomes" id="UP001642484">
    <property type="component" value="Unassembled WGS sequence"/>
</dbReference>
<proteinExistence type="predicted"/>
<keyword evidence="4" id="KW-0418">Kinase</keyword>
<protein>
    <recommendedName>
        <fullName evidence="6">Protein kinase domain-containing protein</fullName>
    </recommendedName>
</protein>
<gene>
    <name evidence="7" type="ORF">CCMP2556_LOCUS30189</name>
</gene>
<keyword evidence="1" id="KW-0723">Serine/threonine-protein kinase</keyword>
<evidence type="ECO:0000256" key="3">
    <source>
        <dbReference type="ARBA" id="ARBA00022741"/>
    </source>
</evidence>
<keyword evidence="3" id="KW-0547">Nucleotide-binding</keyword>
<dbReference type="CDD" id="cd00180">
    <property type="entry name" value="PKc"/>
    <property type="match status" value="1"/>
</dbReference>
<evidence type="ECO:0000313" key="7">
    <source>
        <dbReference type="EMBL" id="CAK9061412.1"/>
    </source>
</evidence>
<sequence length="328" mass="38372">MWWTPTIGQAQNSLPWTQRYVLNKYCKLPASLDIAKETVETNLRHFHQFAEFVQIPDGQFTRLKGWKKTCLFGKVEKYRWARPGEEEVLTVVKNMETVHVETCRELAANDRVAWEFGMGSPEDAMNEIGVYKYFREQERTCRYVLQMHGSFRSETRTWLVLENCDGGDLFDWVERQRDAGLLNEQQIKRYVWQILKAVDFLHSHNVGHRDISLENLLLRNGEVRLMDFGQAVQLQDKDGRPYHYFRMSGKDYYRAPECYIPSSNTCPGLQVQAMCPNGWTPGREVQVMGGGYLWPAFVATPWHQWMSLPLVLPFLSCMRRFSHGSRPC</sequence>
<accession>A0ABP0NEV5</accession>
<dbReference type="Gene3D" id="1.10.510.10">
    <property type="entry name" value="Transferase(Phosphotransferase) domain 1"/>
    <property type="match status" value="1"/>
</dbReference>